<feature type="domain" description="NlpC/P60" evidence="6">
    <location>
        <begin position="43"/>
        <end position="165"/>
    </location>
</feature>
<evidence type="ECO:0000256" key="5">
    <source>
        <dbReference type="ARBA" id="ARBA00022807"/>
    </source>
</evidence>
<dbReference type="Pfam" id="PF00877">
    <property type="entry name" value="NLPC_P60"/>
    <property type="match status" value="1"/>
</dbReference>
<evidence type="ECO:0000256" key="3">
    <source>
        <dbReference type="ARBA" id="ARBA00022729"/>
    </source>
</evidence>
<dbReference type="OrthoDB" id="9807055at2"/>
<dbReference type="AlphaFoldDB" id="A0A285ZTZ6"/>
<comment type="similarity">
    <text evidence="1">Belongs to the peptidase C40 family.</text>
</comment>
<dbReference type="PANTHER" id="PTHR47360">
    <property type="entry name" value="MUREIN DD-ENDOPEPTIDASE MEPS/MUREIN LD-CARBOXYPEPTIDASE"/>
    <property type="match status" value="1"/>
</dbReference>
<sequence>MQAVRRSYLLWAFTILLTILASCGSRRHTSDTKAARAADAMANLKSKPLHRFINSWTGVRYKLGGLDKSGIDCSGFALLLQRDIYGKSLPRRSRDQADAIKKRSLDNLKEGDLVFFAFGGREVDHVGVYLNSGFFVHASTTRGVIIDDLTLPVYQRAIVKTGTLN</sequence>
<evidence type="ECO:0000313" key="7">
    <source>
        <dbReference type="EMBL" id="SOD13098.1"/>
    </source>
</evidence>
<name>A0A285ZTZ6_9SPHI</name>
<keyword evidence="8" id="KW-1185">Reference proteome</keyword>
<dbReference type="PROSITE" id="PS51935">
    <property type="entry name" value="NLPC_P60"/>
    <property type="match status" value="1"/>
</dbReference>
<dbReference type="PROSITE" id="PS51257">
    <property type="entry name" value="PROKAR_LIPOPROTEIN"/>
    <property type="match status" value="1"/>
</dbReference>
<gene>
    <name evidence="7" type="ORF">SAMN06297358_1008</name>
</gene>
<dbReference type="InterPro" id="IPR038765">
    <property type="entry name" value="Papain-like_cys_pep_sf"/>
</dbReference>
<dbReference type="PANTHER" id="PTHR47360:SF1">
    <property type="entry name" value="ENDOPEPTIDASE NLPC-RELATED"/>
    <property type="match status" value="1"/>
</dbReference>
<keyword evidence="5" id="KW-0788">Thiol protease</keyword>
<evidence type="ECO:0000259" key="6">
    <source>
        <dbReference type="PROSITE" id="PS51935"/>
    </source>
</evidence>
<evidence type="ECO:0000313" key="8">
    <source>
        <dbReference type="Proteomes" id="UP000219281"/>
    </source>
</evidence>
<proteinExistence type="inferred from homology"/>
<reference evidence="8" key="1">
    <citation type="submission" date="2017-09" db="EMBL/GenBank/DDBJ databases">
        <authorList>
            <person name="Varghese N."/>
            <person name="Submissions S."/>
        </authorList>
    </citation>
    <scope>NUCLEOTIDE SEQUENCE [LARGE SCALE GENOMIC DNA]</scope>
    <source>
        <strain evidence="8">CGMCC 1.12803</strain>
    </source>
</reference>
<dbReference type="GO" id="GO:0008234">
    <property type="term" value="F:cysteine-type peptidase activity"/>
    <property type="evidence" value="ECO:0007669"/>
    <property type="project" value="UniProtKB-KW"/>
</dbReference>
<dbReference type="InterPro" id="IPR052062">
    <property type="entry name" value="Murein_DD/LD_carboxypeptidase"/>
</dbReference>
<keyword evidence="2" id="KW-0645">Protease</keyword>
<dbReference type="InterPro" id="IPR000064">
    <property type="entry name" value="NLP_P60_dom"/>
</dbReference>
<protein>
    <submittedName>
        <fullName evidence="7">Lipoprotein Spr/probable lipoprotein NlpC</fullName>
    </submittedName>
</protein>
<dbReference type="Gene3D" id="3.90.1720.10">
    <property type="entry name" value="endopeptidase domain like (from Nostoc punctiforme)"/>
    <property type="match status" value="1"/>
</dbReference>
<keyword evidence="3" id="KW-0732">Signal</keyword>
<evidence type="ECO:0000256" key="4">
    <source>
        <dbReference type="ARBA" id="ARBA00022801"/>
    </source>
</evidence>
<organism evidence="7 8">
    <name type="scientific">Pedobacter xixiisoli</name>
    <dbReference type="NCBI Taxonomy" id="1476464"/>
    <lineage>
        <taxon>Bacteria</taxon>
        <taxon>Pseudomonadati</taxon>
        <taxon>Bacteroidota</taxon>
        <taxon>Sphingobacteriia</taxon>
        <taxon>Sphingobacteriales</taxon>
        <taxon>Sphingobacteriaceae</taxon>
        <taxon>Pedobacter</taxon>
    </lineage>
</organism>
<keyword evidence="7" id="KW-0449">Lipoprotein</keyword>
<dbReference type="SUPFAM" id="SSF54001">
    <property type="entry name" value="Cysteine proteinases"/>
    <property type="match status" value="1"/>
</dbReference>
<accession>A0A285ZTZ6</accession>
<evidence type="ECO:0000256" key="1">
    <source>
        <dbReference type="ARBA" id="ARBA00007074"/>
    </source>
</evidence>
<dbReference type="RefSeq" id="WP_097129349.1">
    <property type="nucleotide sequence ID" value="NZ_OCMT01000001.1"/>
</dbReference>
<evidence type="ECO:0000256" key="2">
    <source>
        <dbReference type="ARBA" id="ARBA00022670"/>
    </source>
</evidence>
<dbReference type="GO" id="GO:0006508">
    <property type="term" value="P:proteolysis"/>
    <property type="evidence" value="ECO:0007669"/>
    <property type="project" value="UniProtKB-KW"/>
</dbReference>
<dbReference type="Proteomes" id="UP000219281">
    <property type="component" value="Unassembled WGS sequence"/>
</dbReference>
<keyword evidence="4" id="KW-0378">Hydrolase</keyword>
<dbReference type="EMBL" id="OCMT01000001">
    <property type="protein sequence ID" value="SOD13098.1"/>
    <property type="molecule type" value="Genomic_DNA"/>
</dbReference>